<gene>
    <name evidence="2" type="ORF">GOP47_0008859</name>
</gene>
<dbReference type="AlphaFoldDB" id="A0A9D4ZIJ8"/>
<evidence type="ECO:0000256" key="1">
    <source>
        <dbReference type="SAM" id="MobiDB-lite"/>
    </source>
</evidence>
<keyword evidence="3" id="KW-1185">Reference proteome</keyword>
<dbReference type="EMBL" id="JABFUD020000008">
    <property type="protein sequence ID" value="KAI5076794.1"/>
    <property type="molecule type" value="Genomic_DNA"/>
</dbReference>
<accession>A0A9D4ZIJ8</accession>
<dbReference type="OrthoDB" id="676979at2759"/>
<sequence>MESQSLGEALPPPTQPPAVAELVGYAPTSEPRKQVPHHCEPTLAPISKARPHEVIFQPCSTAPTASHPIPATPVNLDSDGVVFKEAAAAVEIATILRQLLMMHGLICQASLAPLNGHASAKSN</sequence>
<comment type="caution">
    <text evidence="2">The sequence shown here is derived from an EMBL/GenBank/DDBJ whole genome shotgun (WGS) entry which is preliminary data.</text>
</comment>
<organism evidence="2 3">
    <name type="scientific">Adiantum capillus-veneris</name>
    <name type="common">Maidenhair fern</name>
    <dbReference type="NCBI Taxonomy" id="13818"/>
    <lineage>
        <taxon>Eukaryota</taxon>
        <taxon>Viridiplantae</taxon>
        <taxon>Streptophyta</taxon>
        <taxon>Embryophyta</taxon>
        <taxon>Tracheophyta</taxon>
        <taxon>Polypodiopsida</taxon>
        <taxon>Polypodiidae</taxon>
        <taxon>Polypodiales</taxon>
        <taxon>Pteridineae</taxon>
        <taxon>Pteridaceae</taxon>
        <taxon>Vittarioideae</taxon>
        <taxon>Adiantum</taxon>
    </lineage>
</organism>
<proteinExistence type="predicted"/>
<name>A0A9D4ZIJ8_ADICA</name>
<evidence type="ECO:0000313" key="2">
    <source>
        <dbReference type="EMBL" id="KAI5076794.1"/>
    </source>
</evidence>
<evidence type="ECO:0000313" key="3">
    <source>
        <dbReference type="Proteomes" id="UP000886520"/>
    </source>
</evidence>
<reference evidence="2" key="1">
    <citation type="submission" date="2021-01" db="EMBL/GenBank/DDBJ databases">
        <title>Adiantum capillus-veneris genome.</title>
        <authorList>
            <person name="Fang Y."/>
            <person name="Liao Q."/>
        </authorList>
    </citation>
    <scope>NUCLEOTIDE SEQUENCE</scope>
    <source>
        <strain evidence="2">H3</strain>
        <tissue evidence="2">Leaf</tissue>
    </source>
</reference>
<protein>
    <submittedName>
        <fullName evidence="2">Uncharacterized protein</fullName>
    </submittedName>
</protein>
<feature type="region of interest" description="Disordered" evidence="1">
    <location>
        <begin position="1"/>
        <end position="38"/>
    </location>
</feature>
<dbReference type="Proteomes" id="UP000886520">
    <property type="component" value="Chromosome 8"/>
</dbReference>